<name>A0A3Q0H7E4_ALLSI</name>
<keyword evidence="2" id="KW-0732">Signal</keyword>
<feature type="domain" description="BPTI/Kunitz inhibitor" evidence="3">
    <location>
        <begin position="128"/>
        <end position="178"/>
    </location>
</feature>
<evidence type="ECO:0000313" key="4">
    <source>
        <dbReference type="Proteomes" id="UP000189705"/>
    </source>
</evidence>
<dbReference type="SUPFAM" id="SSF57362">
    <property type="entry name" value="BPTI-like"/>
    <property type="match status" value="2"/>
</dbReference>
<dbReference type="InterPro" id="IPR036880">
    <property type="entry name" value="Kunitz_BPTI_sf"/>
</dbReference>
<evidence type="ECO:0000313" key="5">
    <source>
        <dbReference type="RefSeq" id="XP_025067961.1"/>
    </source>
</evidence>
<keyword evidence="4" id="KW-1185">Reference proteome</keyword>
<dbReference type="InParanoid" id="A0A3Q0H7E4"/>
<evidence type="ECO:0000256" key="1">
    <source>
        <dbReference type="ARBA" id="ARBA00023157"/>
    </source>
</evidence>
<dbReference type="Proteomes" id="UP000189705">
    <property type="component" value="Unplaced"/>
</dbReference>
<sequence>MYPGAKSSPVPAGGASLFLLAGLLALWAGLQPASGQFIPAFCRLPKDHGPCNRTFVRFYFNPAIRTCQTFIYGGCPGNRNNFVTFQQCLNTCRWGLLGLSLPRPDAARGIAAPGRWLEDRSRVRPSICFLPVAPGPCLAYGPSFYYNAATGQCLRFNYGGCRGNGNRFGTKKKCLQTCG</sequence>
<dbReference type="CDD" id="cd00109">
    <property type="entry name" value="Kunitz-type"/>
    <property type="match status" value="2"/>
</dbReference>
<dbReference type="GO" id="GO:0004867">
    <property type="term" value="F:serine-type endopeptidase inhibitor activity"/>
    <property type="evidence" value="ECO:0007669"/>
    <property type="project" value="InterPro"/>
</dbReference>
<proteinExistence type="predicted"/>
<feature type="domain" description="BPTI/Kunitz inhibitor" evidence="3">
    <location>
        <begin position="42"/>
        <end position="92"/>
    </location>
</feature>
<dbReference type="PROSITE" id="PS50279">
    <property type="entry name" value="BPTI_KUNITZ_2"/>
    <property type="match status" value="2"/>
</dbReference>
<evidence type="ECO:0000259" key="3">
    <source>
        <dbReference type="PROSITE" id="PS50279"/>
    </source>
</evidence>
<reference evidence="5" key="1">
    <citation type="submission" date="2025-08" db="UniProtKB">
        <authorList>
            <consortium name="RefSeq"/>
        </authorList>
    </citation>
    <scope>IDENTIFICATION</scope>
</reference>
<organism evidence="4 5">
    <name type="scientific">Alligator sinensis</name>
    <name type="common">Chinese alligator</name>
    <dbReference type="NCBI Taxonomy" id="38654"/>
    <lineage>
        <taxon>Eukaryota</taxon>
        <taxon>Metazoa</taxon>
        <taxon>Chordata</taxon>
        <taxon>Craniata</taxon>
        <taxon>Vertebrata</taxon>
        <taxon>Euteleostomi</taxon>
        <taxon>Archelosauria</taxon>
        <taxon>Archosauria</taxon>
        <taxon>Crocodylia</taxon>
        <taxon>Alligatoridae</taxon>
        <taxon>Alligatorinae</taxon>
        <taxon>Alligator</taxon>
    </lineage>
</organism>
<dbReference type="PROSITE" id="PS00280">
    <property type="entry name" value="BPTI_KUNITZ_1"/>
    <property type="match status" value="2"/>
</dbReference>
<feature type="signal peptide" evidence="2">
    <location>
        <begin position="1"/>
        <end position="35"/>
    </location>
</feature>
<dbReference type="SMART" id="SM00131">
    <property type="entry name" value="KU"/>
    <property type="match status" value="2"/>
</dbReference>
<dbReference type="FunFam" id="4.10.410.10:FF:000020">
    <property type="entry name" value="Collagen, type VI, alpha 3"/>
    <property type="match status" value="1"/>
</dbReference>
<dbReference type="PANTHER" id="PTHR10083">
    <property type="entry name" value="KUNITZ-TYPE PROTEASE INHIBITOR-RELATED"/>
    <property type="match status" value="1"/>
</dbReference>
<dbReference type="GeneID" id="112551386"/>
<dbReference type="InterPro" id="IPR050098">
    <property type="entry name" value="TFPI/VKTCI-like"/>
</dbReference>
<dbReference type="AlphaFoldDB" id="A0A3Q0H7E4"/>
<protein>
    <submittedName>
        <fullName evidence="5">Inter-alpha-trypsin inhibitor-like</fullName>
    </submittedName>
</protein>
<gene>
    <name evidence="5" type="primary">LOC112551386</name>
</gene>
<feature type="chain" id="PRO_5018035573" evidence="2">
    <location>
        <begin position="36"/>
        <end position="179"/>
    </location>
</feature>
<dbReference type="RefSeq" id="XP_025067961.1">
    <property type="nucleotide sequence ID" value="XM_025212176.1"/>
</dbReference>
<dbReference type="InterPro" id="IPR002223">
    <property type="entry name" value="Kunitz_BPTI"/>
</dbReference>
<dbReference type="KEGG" id="asn:112551386"/>
<keyword evidence="1" id="KW-1015">Disulfide bond</keyword>
<dbReference type="PRINTS" id="PR00759">
    <property type="entry name" value="BASICPTASE"/>
</dbReference>
<evidence type="ECO:0000256" key="2">
    <source>
        <dbReference type="SAM" id="SignalP"/>
    </source>
</evidence>
<dbReference type="Pfam" id="PF00014">
    <property type="entry name" value="Kunitz_BPTI"/>
    <property type="match status" value="2"/>
</dbReference>
<dbReference type="InterPro" id="IPR020901">
    <property type="entry name" value="Prtase_inh_Kunz-CS"/>
</dbReference>
<dbReference type="Gene3D" id="4.10.410.10">
    <property type="entry name" value="Pancreatic trypsin inhibitor Kunitz domain"/>
    <property type="match status" value="2"/>
</dbReference>
<accession>A0A3Q0H7E4</accession>